<dbReference type="PANTHER" id="PTHR11406:SF23">
    <property type="entry name" value="PHOSPHOGLYCERATE KINASE 1, CHLOROPLASTIC-RELATED"/>
    <property type="match status" value="1"/>
</dbReference>
<protein>
    <recommendedName>
        <fullName evidence="4 9">Phosphoglycerate kinase</fullName>
        <ecNumber evidence="4 9">2.7.2.3</ecNumber>
    </recommendedName>
</protein>
<keyword evidence="12" id="KW-1185">Reference proteome</keyword>
<feature type="binding site" evidence="9">
    <location>
        <begin position="353"/>
        <end position="356"/>
    </location>
    <ligand>
        <name>ATP</name>
        <dbReference type="ChEBI" id="CHEBI:30616"/>
    </ligand>
</feature>
<sequence>MTRAFKTLDDMGDVRGKRVLVREDLNVPMADGKVSDDTRFRATLPTVTELSDKGAIVLILAHFGRPKGMRNPDMSLALLTKPYETVLGRPVQFVDYDGAADAMANLQPGDVAILENTRFNAGEEKNDPAFAAQLAALGDFYVNDAFSAAHRAHASTEGLAHLLPAFAGRAMETELDALDKALGNPEHPVAAVVGGAKVSTKLDVLKHLVARVDHLIIGGGMANTFLAARGVDVGKSLCEHELTGTAEEIFAAAEQANCTIHLPYDVVVAKEFRANPPVRTVNVHEVAADEMILDVGPAATEALADVLKNCRTLVWNGPLGAFETPPFDTATVALAKTAAALTKSGSLVSVAGGGDTVAALNQAGAADDFTFVSTAGGAFLEWMEGKDLPGVAALSR</sequence>
<evidence type="ECO:0000256" key="5">
    <source>
        <dbReference type="ARBA" id="ARBA00022679"/>
    </source>
</evidence>
<keyword evidence="6 9" id="KW-0547">Nucleotide-binding</keyword>
<comment type="caution">
    <text evidence="11">The sequence shown here is derived from an EMBL/GenBank/DDBJ whole genome shotgun (WGS) entry which is preliminary data.</text>
</comment>
<accession>A0ABQ3LK75</accession>
<dbReference type="SUPFAM" id="SSF53748">
    <property type="entry name" value="Phosphoglycerate kinase"/>
    <property type="match status" value="1"/>
</dbReference>
<evidence type="ECO:0000313" key="11">
    <source>
        <dbReference type="EMBL" id="GHH10697.1"/>
    </source>
</evidence>
<proteinExistence type="inferred from homology"/>
<comment type="subcellular location">
    <subcellularLocation>
        <location evidence="9">Cytoplasm</location>
    </subcellularLocation>
</comment>
<feature type="binding site" evidence="9">
    <location>
        <position position="323"/>
    </location>
    <ligand>
        <name>ATP</name>
        <dbReference type="ChEBI" id="CHEBI:30616"/>
    </ligand>
</feature>
<gene>
    <name evidence="9 11" type="primary">pgk</name>
    <name evidence="11" type="ORF">GCM10008023_08870</name>
</gene>
<organism evidence="11 12">
    <name type="scientific">Sphingomonas glacialis</name>
    <dbReference type="NCBI Taxonomy" id="658225"/>
    <lineage>
        <taxon>Bacteria</taxon>
        <taxon>Pseudomonadati</taxon>
        <taxon>Pseudomonadota</taxon>
        <taxon>Alphaproteobacteria</taxon>
        <taxon>Sphingomonadales</taxon>
        <taxon>Sphingomonadaceae</taxon>
        <taxon>Sphingomonas</taxon>
    </lineage>
</organism>
<dbReference type="InterPro" id="IPR015824">
    <property type="entry name" value="Phosphoglycerate_kinase_N"/>
</dbReference>
<evidence type="ECO:0000256" key="10">
    <source>
        <dbReference type="RuleBase" id="RU000532"/>
    </source>
</evidence>
<evidence type="ECO:0000256" key="3">
    <source>
        <dbReference type="ARBA" id="ARBA00011245"/>
    </source>
</evidence>
<keyword evidence="8 9" id="KW-0067">ATP-binding</keyword>
<evidence type="ECO:0000313" key="12">
    <source>
        <dbReference type="Proteomes" id="UP000652430"/>
    </source>
</evidence>
<dbReference type="Proteomes" id="UP000652430">
    <property type="component" value="Unassembled WGS sequence"/>
</dbReference>
<dbReference type="InterPro" id="IPR001576">
    <property type="entry name" value="Phosphoglycerate_kinase"/>
</dbReference>
<dbReference type="PROSITE" id="PS00111">
    <property type="entry name" value="PGLYCERATE_KINASE"/>
    <property type="match status" value="1"/>
</dbReference>
<dbReference type="Gene3D" id="3.40.50.1260">
    <property type="entry name" value="Phosphoglycerate kinase, N-terminal domain"/>
    <property type="match status" value="2"/>
</dbReference>
<evidence type="ECO:0000256" key="7">
    <source>
        <dbReference type="ARBA" id="ARBA00022777"/>
    </source>
</evidence>
<keyword evidence="9" id="KW-0324">Glycolysis</keyword>
<evidence type="ECO:0000256" key="4">
    <source>
        <dbReference type="ARBA" id="ARBA00013061"/>
    </source>
</evidence>
<comment type="caution">
    <text evidence="9">Lacks conserved residue(s) required for the propagation of feature annotation.</text>
</comment>
<reference evidence="12" key="1">
    <citation type="journal article" date="2019" name="Int. J. Syst. Evol. Microbiol.">
        <title>The Global Catalogue of Microorganisms (GCM) 10K type strain sequencing project: providing services to taxonomists for standard genome sequencing and annotation.</title>
        <authorList>
            <consortium name="The Broad Institute Genomics Platform"/>
            <consortium name="The Broad Institute Genome Sequencing Center for Infectious Disease"/>
            <person name="Wu L."/>
            <person name="Ma J."/>
        </authorList>
    </citation>
    <scope>NUCLEOTIDE SEQUENCE [LARGE SCALE GENOMIC DNA]</scope>
    <source>
        <strain evidence="12">CGMCC 1.8957</strain>
    </source>
</reference>
<dbReference type="EMBL" id="BNAQ01000001">
    <property type="protein sequence ID" value="GHH10697.1"/>
    <property type="molecule type" value="Genomic_DNA"/>
</dbReference>
<keyword evidence="5 9" id="KW-0808">Transferase</keyword>
<dbReference type="PIRSF" id="PIRSF000724">
    <property type="entry name" value="Pgk"/>
    <property type="match status" value="1"/>
</dbReference>
<dbReference type="InterPro" id="IPR015911">
    <property type="entry name" value="Phosphoglycerate_kinase_CS"/>
</dbReference>
<keyword evidence="9" id="KW-0963">Cytoplasm</keyword>
<evidence type="ECO:0000256" key="9">
    <source>
        <dbReference type="HAMAP-Rule" id="MF_00145"/>
    </source>
</evidence>
<feature type="binding site" evidence="9">
    <location>
        <position position="39"/>
    </location>
    <ligand>
        <name>substrate</name>
    </ligand>
</feature>
<keyword evidence="7 9" id="KW-0418">Kinase</keyword>
<dbReference type="PANTHER" id="PTHR11406">
    <property type="entry name" value="PHOSPHOGLYCERATE KINASE"/>
    <property type="match status" value="1"/>
</dbReference>
<dbReference type="Pfam" id="PF00162">
    <property type="entry name" value="PGK"/>
    <property type="match status" value="1"/>
</dbReference>
<feature type="binding site" evidence="9">
    <location>
        <position position="118"/>
    </location>
    <ligand>
        <name>substrate</name>
    </ligand>
</feature>
<evidence type="ECO:0000256" key="1">
    <source>
        <dbReference type="ARBA" id="ARBA00000642"/>
    </source>
</evidence>
<comment type="catalytic activity">
    <reaction evidence="1 9 10">
        <text>(2R)-3-phosphoglycerate + ATP = (2R)-3-phospho-glyceroyl phosphate + ADP</text>
        <dbReference type="Rhea" id="RHEA:14801"/>
        <dbReference type="ChEBI" id="CHEBI:30616"/>
        <dbReference type="ChEBI" id="CHEBI:57604"/>
        <dbReference type="ChEBI" id="CHEBI:58272"/>
        <dbReference type="ChEBI" id="CHEBI:456216"/>
        <dbReference type="EC" id="2.7.2.3"/>
    </reaction>
</comment>
<dbReference type="InterPro" id="IPR036043">
    <property type="entry name" value="Phosphoglycerate_kinase_sf"/>
</dbReference>
<feature type="binding site" evidence="9">
    <location>
        <begin position="62"/>
        <end position="65"/>
    </location>
    <ligand>
        <name>substrate</name>
    </ligand>
</feature>
<comment type="subunit">
    <text evidence="3 9">Monomer.</text>
</comment>
<dbReference type="HAMAP" id="MF_00145">
    <property type="entry name" value="Phosphoglyc_kinase"/>
    <property type="match status" value="1"/>
</dbReference>
<comment type="similarity">
    <text evidence="2 9 10">Belongs to the phosphoglycerate kinase family.</text>
</comment>
<feature type="binding site" evidence="9">
    <location>
        <begin position="24"/>
        <end position="26"/>
    </location>
    <ligand>
        <name>substrate</name>
    </ligand>
</feature>
<dbReference type="EC" id="2.7.2.3" evidence="4 9"/>
<evidence type="ECO:0000256" key="6">
    <source>
        <dbReference type="ARBA" id="ARBA00022741"/>
    </source>
</evidence>
<dbReference type="GO" id="GO:0016301">
    <property type="term" value="F:kinase activity"/>
    <property type="evidence" value="ECO:0007669"/>
    <property type="project" value="UniProtKB-KW"/>
</dbReference>
<name>A0ABQ3LK75_9SPHN</name>
<evidence type="ECO:0000256" key="8">
    <source>
        <dbReference type="ARBA" id="ARBA00022840"/>
    </source>
</evidence>
<comment type="pathway">
    <text evidence="9">Carbohydrate degradation; glycolysis; pyruvate from D-glyceraldehyde 3-phosphate: step 2/5.</text>
</comment>
<dbReference type="PRINTS" id="PR00477">
    <property type="entry name" value="PHGLYCKINASE"/>
</dbReference>
<evidence type="ECO:0000256" key="2">
    <source>
        <dbReference type="ARBA" id="ARBA00008982"/>
    </source>
</evidence>
<feature type="binding site" evidence="9">
    <location>
        <position position="201"/>
    </location>
    <ligand>
        <name>ATP</name>
        <dbReference type="ChEBI" id="CHEBI:30616"/>
    </ligand>
</feature>
<feature type="binding site" evidence="9">
    <location>
        <position position="151"/>
    </location>
    <ligand>
        <name>substrate</name>
    </ligand>
</feature>